<dbReference type="InterPro" id="IPR002925">
    <property type="entry name" value="Dienelactn_hydro"/>
</dbReference>
<dbReference type="Proteomes" id="UP000273143">
    <property type="component" value="Chromosome"/>
</dbReference>
<protein>
    <submittedName>
        <fullName evidence="2">Dienelactone hydrolase family protein</fullName>
    </submittedName>
</protein>
<evidence type="ECO:0000259" key="1">
    <source>
        <dbReference type="Pfam" id="PF01738"/>
    </source>
</evidence>
<evidence type="ECO:0000313" key="2">
    <source>
        <dbReference type="EMBL" id="AZS51036.1"/>
    </source>
</evidence>
<dbReference type="Gene3D" id="3.40.50.1820">
    <property type="entry name" value="alpha/beta hydrolase"/>
    <property type="match status" value="1"/>
</dbReference>
<dbReference type="AlphaFoldDB" id="A0A3Q9JNN1"/>
<dbReference type="GO" id="GO:0016787">
    <property type="term" value="F:hydrolase activity"/>
    <property type="evidence" value="ECO:0007669"/>
    <property type="project" value="UniProtKB-KW"/>
</dbReference>
<feature type="domain" description="Dienelactone hydrolase" evidence="1">
    <location>
        <begin position="16"/>
        <end position="235"/>
    </location>
</feature>
<dbReference type="PANTHER" id="PTHR22946">
    <property type="entry name" value="DIENELACTONE HYDROLASE DOMAIN-CONTAINING PROTEIN-RELATED"/>
    <property type="match status" value="1"/>
</dbReference>
<dbReference type="PANTHER" id="PTHR22946:SF4">
    <property type="entry name" value="ESTERASE FRSA"/>
    <property type="match status" value="1"/>
</dbReference>
<keyword evidence="2" id="KW-0378">Hydrolase</keyword>
<dbReference type="InterPro" id="IPR029058">
    <property type="entry name" value="AB_hydrolase_fold"/>
</dbReference>
<dbReference type="KEGG" id="emo:DM558_09715"/>
<dbReference type="EMBL" id="CP029822">
    <property type="protein sequence ID" value="AZS51036.1"/>
    <property type="molecule type" value="Genomic_DNA"/>
</dbReference>
<gene>
    <name evidence="2" type="ORF">DM558_09715</name>
</gene>
<accession>A0A3Q9JNN1</accession>
<reference evidence="3" key="1">
    <citation type="submission" date="2018-06" db="EMBL/GenBank/DDBJ databases">
        <title>Complete genome of Pseudomonas insecticola strain QZS01.</title>
        <authorList>
            <person name="Wang J."/>
            <person name="Su Q."/>
        </authorList>
    </citation>
    <scope>NUCLEOTIDE SEQUENCE [LARGE SCALE GENOMIC DNA]</scope>
    <source>
        <strain evidence="3">QZS01</strain>
    </source>
</reference>
<proteinExistence type="predicted"/>
<evidence type="ECO:0000313" key="3">
    <source>
        <dbReference type="Proteomes" id="UP000273143"/>
    </source>
</evidence>
<dbReference type="RefSeq" id="WP_127163797.1">
    <property type="nucleotide sequence ID" value="NZ_CP029822.1"/>
</dbReference>
<name>A0A3Q9JNN1_9GAMM</name>
<dbReference type="SUPFAM" id="SSF53474">
    <property type="entry name" value="alpha/beta-Hydrolases"/>
    <property type="match status" value="1"/>
</dbReference>
<keyword evidence="3" id="KW-1185">Reference proteome</keyword>
<dbReference type="InterPro" id="IPR050261">
    <property type="entry name" value="FrsA_esterase"/>
</dbReference>
<sequence length="238" mass="26715">MINQTNIHYQHNNQTFESLLLSPANHSGKLPALLMTPNWLGITEEAINLAKKQVQKGYIVLITDLYGKTIRPKNNQEAADAMTPLKNDRQEMRKRMNLALNKLLEQPNVDQQKIAAFGFCFGGGCCLELARSGADIKAVISFHGNLDTPDTKDAQQIKASILAMNGANDPTIPESQINDFFKEMKSAPHIDWQFINYGRAVHGFTDETANEPGFKQYNKKVSKRSFTAMNTLLDELFK</sequence>
<dbReference type="Pfam" id="PF01738">
    <property type="entry name" value="DLH"/>
    <property type="match status" value="1"/>
</dbReference>
<organism evidence="2 3">
    <name type="scientific">Entomomonas moraniae</name>
    <dbReference type="NCBI Taxonomy" id="2213226"/>
    <lineage>
        <taxon>Bacteria</taxon>
        <taxon>Pseudomonadati</taxon>
        <taxon>Pseudomonadota</taxon>
        <taxon>Gammaproteobacteria</taxon>
        <taxon>Pseudomonadales</taxon>
        <taxon>Pseudomonadaceae</taxon>
        <taxon>Entomomonas</taxon>
    </lineage>
</organism>